<keyword evidence="6 11" id="KW-0695">RNA-directed DNA polymerase</keyword>
<sequence>MSKLTEISQLQSLRDVAIFLGCEPKNLAYSLYFDKNKYKSFEIHKKNGGVRIINAPNEKLKSLQKILACQLNECLEEIYRMHGGNKISHGFAKGKTIITNASKHRNKHLVFNIDLTDFFGTINFGRVRGFFIKNNHFNLNEKAATILAQIACHEGKLPQGSPCSPVISNLILNILDVRLAKLASTNSCTYTRYADDLTFSTNKTDFPSHIAMQSAENIWIPGSRVRKEIVRSGFSVNDKKTRLQYYDSRQDVTGLVVNKVVNVPSEYRRLVKSMVHQLFNTNEFYLKLSDGESLEGSQEQLGGMLNYIYSTRKTTIHHGKVKRDSKGNLLLDASDRMYSDFLYYKYFVANNKPIIICEGKTDVAYMKYAIKSRSNHFPSLVEETEGKKQLKIQILAASNTVNHLLDLLNGTSSIKKFIELYDSKLKKYKNPILKNPVIILTDNDSGSSNLIPTIRGKYKSSEEKDGFYFITKNLYLIKTPLINGNDSSKIEDFFSKELLSRKLDGKTFHPDNDTDNTMHYSKNVFVEKIIRKEYKSIDFSGFDSILNFITNVISMHK</sequence>
<proteinExistence type="inferred from homology"/>
<keyword evidence="7" id="KW-0051">Antiviral defense</keyword>
<dbReference type="GO" id="GO:0003964">
    <property type="term" value="F:RNA-directed DNA polymerase activity"/>
    <property type="evidence" value="ECO:0007669"/>
    <property type="project" value="UniProtKB-KW"/>
</dbReference>
<protein>
    <recommendedName>
        <fullName evidence="1">RNA-directed DNA polymerase</fullName>
        <ecNumber evidence="1">2.7.7.49</ecNumber>
    </recommendedName>
</protein>
<comment type="similarity">
    <text evidence="8">Belongs to the bacterial reverse transcriptase family.</text>
</comment>
<dbReference type="Pfam" id="PF00078">
    <property type="entry name" value="RVT_1"/>
    <property type="match status" value="1"/>
</dbReference>
<dbReference type="PANTHER" id="PTHR34047:SF7">
    <property type="entry name" value="RNA-DIRECTED DNA POLYMERASE"/>
    <property type="match status" value="1"/>
</dbReference>
<comment type="catalytic activity">
    <reaction evidence="9">
        <text>DNA(n) + a 2'-deoxyribonucleoside 5'-triphosphate = DNA(n+1) + diphosphate</text>
        <dbReference type="Rhea" id="RHEA:22508"/>
        <dbReference type="Rhea" id="RHEA-COMP:17339"/>
        <dbReference type="Rhea" id="RHEA-COMP:17340"/>
        <dbReference type="ChEBI" id="CHEBI:33019"/>
        <dbReference type="ChEBI" id="CHEBI:61560"/>
        <dbReference type="ChEBI" id="CHEBI:173112"/>
        <dbReference type="EC" id="2.7.7.49"/>
    </reaction>
</comment>
<evidence type="ECO:0000256" key="1">
    <source>
        <dbReference type="ARBA" id="ARBA00012493"/>
    </source>
</evidence>
<evidence type="ECO:0000256" key="4">
    <source>
        <dbReference type="ARBA" id="ARBA00022723"/>
    </source>
</evidence>
<dbReference type="PRINTS" id="PR00866">
    <property type="entry name" value="RNADNAPOLMS"/>
</dbReference>
<dbReference type="InterPro" id="IPR000123">
    <property type="entry name" value="Reverse_transcriptase_msDNA"/>
</dbReference>
<dbReference type="InterPro" id="IPR053543">
    <property type="entry name" value="Bacterial_RT"/>
</dbReference>
<dbReference type="PROSITE" id="PS50878">
    <property type="entry name" value="RT_POL"/>
    <property type="match status" value="1"/>
</dbReference>
<dbReference type="InterPro" id="IPR000477">
    <property type="entry name" value="RT_dom"/>
</dbReference>
<dbReference type="EC" id="2.7.7.49" evidence="1"/>
<keyword evidence="5" id="KW-0460">Magnesium</keyword>
<reference evidence="11 12" key="1">
    <citation type="submission" date="2020-08" db="EMBL/GenBank/DDBJ databases">
        <title>Complete genome sequence of Klebsiella pneumoniae KP2757.</title>
        <authorList>
            <person name="Zhang X."/>
        </authorList>
    </citation>
    <scope>NUCLEOTIDE SEQUENCE [LARGE SCALE GENOMIC DNA]</scope>
    <source>
        <strain evidence="11 12">KP2757</strain>
    </source>
</reference>
<evidence type="ECO:0000256" key="5">
    <source>
        <dbReference type="ARBA" id="ARBA00022842"/>
    </source>
</evidence>
<dbReference type="CDD" id="cd03487">
    <property type="entry name" value="RT_Bac_retron_II"/>
    <property type="match status" value="1"/>
</dbReference>
<evidence type="ECO:0000256" key="6">
    <source>
        <dbReference type="ARBA" id="ARBA00022918"/>
    </source>
</evidence>
<dbReference type="GO" id="GO:0051607">
    <property type="term" value="P:defense response to virus"/>
    <property type="evidence" value="ECO:0007669"/>
    <property type="project" value="UniProtKB-KW"/>
</dbReference>
<evidence type="ECO:0000313" key="12">
    <source>
        <dbReference type="Proteomes" id="UP000516181"/>
    </source>
</evidence>
<dbReference type="GO" id="GO:0003723">
    <property type="term" value="F:RNA binding"/>
    <property type="evidence" value="ECO:0007669"/>
    <property type="project" value="InterPro"/>
</dbReference>
<keyword evidence="3" id="KW-0548">Nucleotidyltransferase</keyword>
<evidence type="ECO:0000256" key="2">
    <source>
        <dbReference type="ARBA" id="ARBA00022679"/>
    </source>
</evidence>
<evidence type="ECO:0000313" key="11">
    <source>
        <dbReference type="EMBL" id="QNP26471.1"/>
    </source>
</evidence>
<dbReference type="InterPro" id="IPR051083">
    <property type="entry name" value="GrpII_Intron_Splice-Mob/Def"/>
</dbReference>
<dbReference type="SUPFAM" id="SSF56672">
    <property type="entry name" value="DNA/RNA polymerases"/>
    <property type="match status" value="1"/>
</dbReference>
<dbReference type="AlphaFoldDB" id="A0A7H0ERQ5"/>
<dbReference type="EMBL" id="CP060807">
    <property type="protein sequence ID" value="QNP26471.1"/>
    <property type="molecule type" value="Genomic_DNA"/>
</dbReference>
<name>A0A7H0ERQ5_KLEVA</name>
<dbReference type="GO" id="GO:0046872">
    <property type="term" value="F:metal ion binding"/>
    <property type="evidence" value="ECO:0007669"/>
    <property type="project" value="UniProtKB-KW"/>
</dbReference>
<organism evidence="11 12">
    <name type="scientific">Klebsiella variicola</name>
    <dbReference type="NCBI Taxonomy" id="244366"/>
    <lineage>
        <taxon>Bacteria</taxon>
        <taxon>Pseudomonadati</taxon>
        <taxon>Pseudomonadota</taxon>
        <taxon>Gammaproteobacteria</taxon>
        <taxon>Enterobacterales</taxon>
        <taxon>Enterobacteriaceae</taxon>
        <taxon>Klebsiella/Raoultella group</taxon>
        <taxon>Klebsiella</taxon>
        <taxon>Klebsiella pneumoniae complex</taxon>
    </lineage>
</organism>
<dbReference type="Proteomes" id="UP000516181">
    <property type="component" value="Chromosome"/>
</dbReference>
<dbReference type="PANTHER" id="PTHR34047">
    <property type="entry name" value="NUCLEAR INTRON MATURASE 1, MITOCHONDRIAL-RELATED"/>
    <property type="match status" value="1"/>
</dbReference>
<evidence type="ECO:0000256" key="8">
    <source>
        <dbReference type="ARBA" id="ARBA00034120"/>
    </source>
</evidence>
<gene>
    <name evidence="11" type="ORF">IAP99_08995</name>
</gene>
<feature type="domain" description="Reverse transcriptase" evidence="10">
    <location>
        <begin position="34"/>
        <end position="257"/>
    </location>
</feature>
<dbReference type="InterPro" id="IPR043502">
    <property type="entry name" value="DNA/RNA_pol_sf"/>
</dbReference>
<dbReference type="NCBIfam" id="NF038237">
    <property type="entry name" value="retron_Ec67_fus"/>
    <property type="match status" value="1"/>
</dbReference>
<evidence type="ECO:0000256" key="9">
    <source>
        <dbReference type="ARBA" id="ARBA00048173"/>
    </source>
</evidence>
<evidence type="ECO:0000256" key="3">
    <source>
        <dbReference type="ARBA" id="ARBA00022695"/>
    </source>
</evidence>
<keyword evidence="4" id="KW-0479">Metal-binding</keyword>
<accession>A0A7H0ERQ5</accession>
<dbReference type="RefSeq" id="WP_046881588.1">
    <property type="nucleotide sequence ID" value="NZ_BIGL01000001.1"/>
</dbReference>
<keyword evidence="2" id="KW-0808">Transferase</keyword>
<evidence type="ECO:0000256" key="7">
    <source>
        <dbReference type="ARBA" id="ARBA00023118"/>
    </source>
</evidence>
<evidence type="ECO:0000259" key="10">
    <source>
        <dbReference type="PROSITE" id="PS50878"/>
    </source>
</evidence>